<dbReference type="SUPFAM" id="SSF102220">
    <property type="entry name" value="DNA polymerase III psi subunit"/>
    <property type="match status" value="1"/>
</dbReference>
<dbReference type="EMBL" id="JXOK01000053">
    <property type="protein sequence ID" value="KIN10302.1"/>
    <property type="molecule type" value="Genomic_DNA"/>
</dbReference>
<proteinExistence type="predicted"/>
<keyword evidence="1" id="KW-0235">DNA replication</keyword>
<dbReference type="Gene3D" id="3.40.50.10220">
    <property type="entry name" value="DNA polymerase III, psi subunit"/>
    <property type="match status" value="1"/>
</dbReference>
<evidence type="ECO:0000313" key="2">
    <source>
        <dbReference type="EMBL" id="KIN10302.1"/>
    </source>
</evidence>
<dbReference type="NCBIfam" id="NF004764">
    <property type="entry name" value="PRK06100.1"/>
    <property type="match status" value="1"/>
</dbReference>
<dbReference type="GO" id="GO:0003887">
    <property type="term" value="F:DNA-directed DNA polymerase activity"/>
    <property type="evidence" value="ECO:0007669"/>
    <property type="project" value="UniProtKB-KW"/>
</dbReference>
<sequence>MSINEKAYLSEMGISTWELIHPEKLSGYQAESIDLPDTCKLLLISPSCPEGQLVVLFENILKSMKLSLEQAMHIEPQRLPLLGEHQLEWIWFAGCEAMQCGNAKQLISPLLQNIDGNNQQKRALWQQICSYS</sequence>
<dbReference type="PIRSF" id="PIRSF029225">
    <property type="entry name" value="DNA_pol_III_psi"/>
    <property type="match status" value="1"/>
</dbReference>
<dbReference type="Pfam" id="PF03603">
    <property type="entry name" value="DNA_III_psi"/>
    <property type="match status" value="1"/>
</dbReference>
<dbReference type="Proteomes" id="UP000031977">
    <property type="component" value="Unassembled WGS sequence"/>
</dbReference>
<dbReference type="RefSeq" id="WP_041156145.1">
    <property type="nucleotide sequence ID" value="NZ_CBCRVP010000009.1"/>
</dbReference>
<accession>A0A0C3I7L5</accession>
<protein>
    <recommendedName>
        <fullName evidence="1">DNA polymerase III subunit psi</fullName>
    </recommendedName>
</protein>
<dbReference type="GO" id="GO:0008408">
    <property type="term" value="F:3'-5' exonuclease activity"/>
    <property type="evidence" value="ECO:0007669"/>
    <property type="project" value="InterPro"/>
</dbReference>
<evidence type="ECO:0000313" key="3">
    <source>
        <dbReference type="Proteomes" id="UP000031977"/>
    </source>
</evidence>
<organism evidence="2 3">
    <name type="scientific">Vibrio mytili</name>
    <dbReference type="NCBI Taxonomy" id="50718"/>
    <lineage>
        <taxon>Bacteria</taxon>
        <taxon>Pseudomonadati</taxon>
        <taxon>Pseudomonadota</taxon>
        <taxon>Gammaproteobacteria</taxon>
        <taxon>Vibrionales</taxon>
        <taxon>Vibrionaceae</taxon>
        <taxon>Vibrio</taxon>
    </lineage>
</organism>
<dbReference type="AlphaFoldDB" id="A0A0C3I7L5"/>
<dbReference type="OrthoDB" id="5609147at2"/>
<keyword evidence="1" id="KW-0808">Transferase</keyword>
<comment type="caution">
    <text evidence="2">The sequence shown here is derived from an EMBL/GenBank/DDBJ whole genome shotgun (WGS) entry which is preliminary data.</text>
</comment>
<keyword evidence="1" id="KW-0548">Nucleotidyltransferase</keyword>
<dbReference type="STRING" id="50718.SU60_14530"/>
<dbReference type="GO" id="GO:0006260">
    <property type="term" value="P:DNA replication"/>
    <property type="evidence" value="ECO:0007669"/>
    <property type="project" value="UniProtKB-KW"/>
</dbReference>
<comment type="function">
    <text evidence="1">Part of the beta sliding clamp loading complex, which hydrolyzes ATP to load the beta clamp onto primed DNA to form the DNA replication pre-initiation complex. DNA polymerase III is a complex, multichain enzyme responsible for most of the replicative synthesis in bacteria. This DNA polymerase also exhibits 3' to 5' exonuclease activity.</text>
</comment>
<reference evidence="2 3" key="1">
    <citation type="submission" date="2015-01" db="EMBL/GenBank/DDBJ databases">
        <title>Draft genome of Vibrio mytili type strain CAIM 528.</title>
        <authorList>
            <person name="Gonzalez-Castillo A."/>
            <person name="Gomez-Gil B."/>
            <person name="Enciso-Ibarra J."/>
        </authorList>
    </citation>
    <scope>NUCLEOTIDE SEQUENCE [LARGE SCALE GENOMIC DNA]</scope>
    <source>
        <strain evidence="2 3">CAIM 528</strain>
    </source>
</reference>
<name>A0A0C3I7L5_9VIBR</name>
<keyword evidence="3" id="KW-1185">Reference proteome</keyword>
<evidence type="ECO:0000256" key="1">
    <source>
        <dbReference type="PIRNR" id="PIRNR029225"/>
    </source>
</evidence>
<dbReference type="InterPro" id="IPR004615">
    <property type="entry name" value="DNA_pol_III_psi"/>
</dbReference>
<gene>
    <name evidence="2" type="ORF">SU60_14530</name>
</gene>
<dbReference type="InterPro" id="IPR036654">
    <property type="entry name" value="DNA_pol_III_psi_sf"/>
</dbReference>
<keyword evidence="1" id="KW-0239">DNA-directed DNA polymerase</keyword>